<dbReference type="PRINTS" id="PR00401">
    <property type="entry name" value="SH2DOMAIN"/>
</dbReference>
<feature type="domain" description="SH2" evidence="4">
    <location>
        <begin position="1093"/>
        <end position="1187"/>
    </location>
</feature>
<evidence type="ECO:0000256" key="2">
    <source>
        <dbReference type="PROSITE-ProRule" id="PRU00191"/>
    </source>
</evidence>
<protein>
    <submittedName>
        <fullName evidence="5">SH2 domain-containing adapter protein F</fullName>
    </submittedName>
</protein>
<feature type="region of interest" description="Disordered" evidence="3">
    <location>
        <begin position="714"/>
        <end position="733"/>
    </location>
</feature>
<dbReference type="PANTHER" id="PTHR15127:SF32">
    <property type="entry name" value="HEAVYWEIGHT, ISOFORM A"/>
    <property type="match status" value="1"/>
</dbReference>
<organism evidence="5">
    <name type="scientific">Schistocephalus solidus</name>
    <name type="common">Tapeworm</name>
    <dbReference type="NCBI Taxonomy" id="70667"/>
    <lineage>
        <taxon>Eukaryota</taxon>
        <taxon>Metazoa</taxon>
        <taxon>Spiralia</taxon>
        <taxon>Lophotrochozoa</taxon>
        <taxon>Platyhelminthes</taxon>
        <taxon>Cestoda</taxon>
        <taxon>Eucestoda</taxon>
        <taxon>Diphyllobothriidea</taxon>
        <taxon>Diphyllobothriidae</taxon>
        <taxon>Schistocephalus</taxon>
    </lineage>
</organism>
<keyword evidence="1 2" id="KW-0727">SH2 domain</keyword>
<gene>
    <name evidence="5" type="primary">SHF</name>
    <name evidence="5" type="ORF">TR153116</name>
</gene>
<dbReference type="PANTHER" id="PTHR15127">
    <property type="entry name" value="HEAVYWEIGHT, ISOFORM A"/>
    <property type="match status" value="1"/>
</dbReference>
<evidence type="ECO:0000256" key="3">
    <source>
        <dbReference type="SAM" id="MobiDB-lite"/>
    </source>
</evidence>
<feature type="region of interest" description="Disordered" evidence="3">
    <location>
        <begin position="802"/>
        <end position="900"/>
    </location>
</feature>
<feature type="compositionally biased region" description="Polar residues" evidence="3">
    <location>
        <begin position="874"/>
        <end position="895"/>
    </location>
</feature>
<dbReference type="InterPro" id="IPR000980">
    <property type="entry name" value="SH2"/>
</dbReference>
<accession>A0A0V0JAN3</accession>
<dbReference type="SUPFAM" id="SSF55550">
    <property type="entry name" value="SH2 domain"/>
    <property type="match status" value="1"/>
</dbReference>
<dbReference type="EMBL" id="GEEE01000385">
    <property type="protein sequence ID" value="JAP62840.1"/>
    <property type="molecule type" value="Transcribed_RNA"/>
</dbReference>
<evidence type="ECO:0000313" key="5">
    <source>
        <dbReference type="EMBL" id="JAP62840.1"/>
    </source>
</evidence>
<dbReference type="InterPro" id="IPR051846">
    <property type="entry name" value="SH2_domain_adapters"/>
</dbReference>
<dbReference type="InterPro" id="IPR036860">
    <property type="entry name" value="SH2_dom_sf"/>
</dbReference>
<evidence type="ECO:0000259" key="4">
    <source>
        <dbReference type="PROSITE" id="PS50001"/>
    </source>
</evidence>
<name>A0A0V0JAN3_SCHSO</name>
<feature type="compositionally biased region" description="Polar residues" evidence="3">
    <location>
        <begin position="427"/>
        <end position="439"/>
    </location>
</feature>
<feature type="compositionally biased region" description="Polar residues" evidence="3">
    <location>
        <begin position="517"/>
        <end position="529"/>
    </location>
</feature>
<feature type="region of interest" description="Disordered" evidence="3">
    <location>
        <begin position="1"/>
        <end position="55"/>
    </location>
</feature>
<feature type="non-terminal residue" evidence="5">
    <location>
        <position position="1"/>
    </location>
</feature>
<reference evidence="5" key="1">
    <citation type="submission" date="2016-01" db="EMBL/GenBank/DDBJ databases">
        <title>Reference transcriptome for the parasite Schistocephalus solidus: insights into the molecular evolution of parasitism.</title>
        <authorList>
            <person name="Hebert F.O."/>
            <person name="Grambauer S."/>
            <person name="Barber I."/>
            <person name="Landry C.R."/>
            <person name="Aubin-Horth N."/>
        </authorList>
    </citation>
    <scope>NUCLEOTIDE SEQUENCE</scope>
</reference>
<feature type="region of interest" description="Disordered" evidence="3">
    <location>
        <begin position="1016"/>
        <end position="1036"/>
    </location>
</feature>
<feature type="region of interest" description="Disordered" evidence="3">
    <location>
        <begin position="178"/>
        <end position="242"/>
    </location>
</feature>
<dbReference type="SMART" id="SM00252">
    <property type="entry name" value="SH2"/>
    <property type="match status" value="1"/>
</dbReference>
<feature type="region of interest" description="Disordered" evidence="3">
    <location>
        <begin position="739"/>
        <end position="762"/>
    </location>
</feature>
<dbReference type="Gene3D" id="3.30.505.10">
    <property type="entry name" value="SH2 domain"/>
    <property type="match status" value="1"/>
</dbReference>
<feature type="region of interest" description="Disordered" evidence="3">
    <location>
        <begin position="256"/>
        <end position="293"/>
    </location>
</feature>
<dbReference type="Pfam" id="PF00017">
    <property type="entry name" value="SH2"/>
    <property type="match status" value="1"/>
</dbReference>
<dbReference type="AlphaFoldDB" id="A0A0V0JAN3"/>
<sequence>DSPPLEDHTSFGFLVHMPMKLRSRSKPKQDDTPSAASADSPPLEDQHHQKSKSKIWRLFDMTRSPIFTKSTMARFPGDDNASKTCDKSVATSVYEGGTILEEEYQDSIGMQGQKCQSLLLAYTATGAVNNSSVLCAPTPPGRAVELGAGGGGGGGTIKHGLHSAPFLSPCRATVVPRETRHHSVSVAPQLLQSHTGTPRGQNLNNGDGGSPSSPILEPNSIYNEPCDSKDLHSSTRRSGTRRASLTAGIYCDTEHHKAYDSSPRGSADSLPLKGENLFPSEHSKRLSGLSVGGNSSVPLLTGSGTKSSCEPSSFFSKSAKETCRFSVDSGSSSVSTSRDASAHTNSLFEVASPPTVTADSSTFSGGSASCMNQTDEAAKPQPPPPSHSPSCQDRPIPQRRHISPVDRRKLSPRSRTAQNMAAAANGHNYTNCPQGNTIISHHPASPFAPLPRVSPGGQTSPPAVSSRVDTCCQHQSQGQRCCCCCCSELLLSTTVGLRSRSPTEPCSCTQRARGQIHASSPIFQPSSRKNNADQDDDVGANSRTNPIASAHSLRTVLPTNRQESVTGPRKDISATYEEAWDLKMARRLPGMDVSRLASVSPAAAAAKIPGGVRSMASLEAATEARKSLSPAPAQFTAGGDVFRASERLNRHSGRLLAGDAVAYQPQDDSVVGSVAARTSSSRSSFCCSHSPSPLLPMLTSTEEITVVPRRVNRSERQCNHRTSSTDASFERDITPTHFHRKHSADVKASPPHPSRLSPSFDESHVKAIGAGGGVTGRATDYDYAYNRSWSMGVQLSFSTNLDQEAEGSPGNGLTPTENIARRLPPEGQNLPRRADRPLSSPGDMPESQASPHRLDSVMPDTDSPLPAEPPLSADATSGLTSVASVEAQPPSSQLRIRSPRGNHNLLASGVLSHPADATLVVSLSSQQSPAAPASVQANQGAPEAAEEAGVETCDSNAVLPPMSRLLTDFDSLSTDSYEEAWDLRHGRVISQLTRTRFIDPEEVLSEVVNSGRQGIGFLGKGGSNRQQQQQSETSDQMLYPKSSLNNVVSAGDCAVLAALSPPISCQSSLVCQRNAPAYPSTPPELKPLHEQTWFHPSLSRSDAETCLRSEPDGSFLVRNSETNKNDFSLTIKHNGFLHMKISRNIHGKFILGEYSQPYASIPEMISHYERTRVPVRGADSVVLCHPR</sequence>
<evidence type="ECO:0000256" key="1">
    <source>
        <dbReference type="ARBA" id="ARBA00022999"/>
    </source>
</evidence>
<feature type="region of interest" description="Disordered" evidence="3">
    <location>
        <begin position="517"/>
        <end position="570"/>
    </location>
</feature>
<feature type="compositionally biased region" description="Polar residues" evidence="3">
    <location>
        <begin position="354"/>
        <end position="375"/>
    </location>
</feature>
<feature type="compositionally biased region" description="Polar residues" evidence="3">
    <location>
        <begin position="190"/>
        <end position="213"/>
    </location>
</feature>
<dbReference type="PROSITE" id="PS50001">
    <property type="entry name" value="SH2"/>
    <property type="match status" value="1"/>
</dbReference>
<dbReference type="GO" id="GO:0001784">
    <property type="term" value="F:phosphotyrosine residue binding"/>
    <property type="evidence" value="ECO:0007669"/>
    <property type="project" value="TreeGrafter"/>
</dbReference>
<feature type="region of interest" description="Disordered" evidence="3">
    <location>
        <begin position="353"/>
        <end position="466"/>
    </location>
</feature>
<proteinExistence type="predicted"/>